<sequence>MAKAAGAKVIATTSSKEKEQKLMELGADAVINYTKYPEWHKEVLRLNSGEGVDVTLDIAGTKTIAQSLLSLKENAYLATAGFISGSALPIDIHKHSINMSFIRIQGLATGSAESFTKMNRAIELNNIHPVVDTVYKIEEVKEAFKRIEKGDMVGKIVISI</sequence>
<dbReference type="RefSeq" id="WP_307453871.1">
    <property type="nucleotide sequence ID" value="NZ_JAUTAL010000001.1"/>
</dbReference>
<dbReference type="Gene3D" id="3.90.180.10">
    <property type="entry name" value="Medium-chain alcohol dehydrogenases, catalytic domain"/>
    <property type="match status" value="1"/>
</dbReference>
<dbReference type="InterPro" id="IPR052711">
    <property type="entry name" value="Zinc_ADH-like"/>
</dbReference>
<reference evidence="2 3" key="1">
    <citation type="submission" date="2023-07" db="EMBL/GenBank/DDBJ databases">
        <title>Functional and genomic diversity of the sorghum phyllosphere microbiome.</title>
        <authorList>
            <person name="Shade A."/>
        </authorList>
    </citation>
    <scope>NUCLEOTIDE SEQUENCE [LARGE SCALE GENOMIC DNA]</scope>
    <source>
        <strain evidence="2 3">SORGH_AS_1064</strain>
    </source>
</reference>
<protein>
    <submittedName>
        <fullName evidence="2">NADPH:quinone reductase-like Zn-dependent oxidoreductase</fullName>
    </submittedName>
</protein>
<dbReference type="Proteomes" id="UP001225072">
    <property type="component" value="Unassembled WGS sequence"/>
</dbReference>
<keyword evidence="3" id="KW-1185">Reference proteome</keyword>
<dbReference type="Gene3D" id="3.40.50.720">
    <property type="entry name" value="NAD(P)-binding Rossmann-like Domain"/>
    <property type="match status" value="1"/>
</dbReference>
<dbReference type="PANTHER" id="PTHR45033">
    <property type="match status" value="1"/>
</dbReference>
<dbReference type="SUPFAM" id="SSF51735">
    <property type="entry name" value="NAD(P)-binding Rossmann-fold domains"/>
    <property type="match status" value="1"/>
</dbReference>
<evidence type="ECO:0000259" key="1">
    <source>
        <dbReference type="Pfam" id="PF00107"/>
    </source>
</evidence>
<feature type="domain" description="Alcohol dehydrogenase-like C-terminal" evidence="1">
    <location>
        <begin position="1"/>
        <end position="121"/>
    </location>
</feature>
<comment type="caution">
    <text evidence="2">The sequence shown here is derived from an EMBL/GenBank/DDBJ whole genome shotgun (WGS) entry which is preliminary data.</text>
</comment>
<evidence type="ECO:0000313" key="2">
    <source>
        <dbReference type="EMBL" id="MDQ1096933.1"/>
    </source>
</evidence>
<accession>A0ABU0TL39</accession>
<dbReference type="InterPro" id="IPR036291">
    <property type="entry name" value="NAD(P)-bd_dom_sf"/>
</dbReference>
<gene>
    <name evidence="2" type="ORF">QE404_002080</name>
</gene>
<dbReference type="InterPro" id="IPR013149">
    <property type="entry name" value="ADH-like_C"/>
</dbReference>
<dbReference type="PANTHER" id="PTHR45033:SF2">
    <property type="entry name" value="ZINC-TYPE ALCOHOL DEHYDROGENASE-LIKE PROTEIN C1773.06C"/>
    <property type="match status" value="1"/>
</dbReference>
<dbReference type="Pfam" id="PF00107">
    <property type="entry name" value="ADH_zinc_N"/>
    <property type="match status" value="1"/>
</dbReference>
<dbReference type="EMBL" id="JAUTAL010000001">
    <property type="protein sequence ID" value="MDQ1096933.1"/>
    <property type="molecule type" value="Genomic_DNA"/>
</dbReference>
<evidence type="ECO:0000313" key="3">
    <source>
        <dbReference type="Proteomes" id="UP001225072"/>
    </source>
</evidence>
<proteinExistence type="predicted"/>
<organism evidence="2 3">
    <name type="scientific">Chryseobacterium camelliae</name>
    <dbReference type="NCBI Taxonomy" id="1265445"/>
    <lineage>
        <taxon>Bacteria</taxon>
        <taxon>Pseudomonadati</taxon>
        <taxon>Bacteroidota</taxon>
        <taxon>Flavobacteriia</taxon>
        <taxon>Flavobacteriales</taxon>
        <taxon>Weeksellaceae</taxon>
        <taxon>Chryseobacterium group</taxon>
        <taxon>Chryseobacterium</taxon>
    </lineage>
</organism>
<name>A0ABU0TL39_9FLAO</name>